<accession>A0A0E9PAM7</accession>
<organism evidence="1">
    <name type="scientific">Anguilla anguilla</name>
    <name type="common">European freshwater eel</name>
    <name type="synonym">Muraena anguilla</name>
    <dbReference type="NCBI Taxonomy" id="7936"/>
    <lineage>
        <taxon>Eukaryota</taxon>
        <taxon>Metazoa</taxon>
        <taxon>Chordata</taxon>
        <taxon>Craniata</taxon>
        <taxon>Vertebrata</taxon>
        <taxon>Euteleostomi</taxon>
        <taxon>Actinopterygii</taxon>
        <taxon>Neopterygii</taxon>
        <taxon>Teleostei</taxon>
        <taxon>Anguilliformes</taxon>
        <taxon>Anguillidae</taxon>
        <taxon>Anguilla</taxon>
    </lineage>
</organism>
<evidence type="ECO:0000313" key="1">
    <source>
        <dbReference type="EMBL" id="JAH01564.1"/>
    </source>
</evidence>
<proteinExistence type="predicted"/>
<dbReference type="EMBL" id="GBXM01107013">
    <property type="protein sequence ID" value="JAH01564.1"/>
    <property type="molecule type" value="Transcribed_RNA"/>
</dbReference>
<sequence>MIYAGMPSGHLSAMKRYGTWPLKI</sequence>
<protein>
    <submittedName>
        <fullName evidence="1">Uncharacterized protein</fullName>
    </submittedName>
</protein>
<dbReference type="AlphaFoldDB" id="A0A0E9PAM7"/>
<name>A0A0E9PAM7_ANGAN</name>
<reference evidence="1" key="2">
    <citation type="journal article" date="2015" name="Fish Shellfish Immunol.">
        <title>Early steps in the European eel (Anguilla anguilla)-Vibrio vulnificus interaction in the gills: Role of the RtxA13 toxin.</title>
        <authorList>
            <person name="Callol A."/>
            <person name="Pajuelo D."/>
            <person name="Ebbesson L."/>
            <person name="Teles M."/>
            <person name="MacKenzie S."/>
            <person name="Amaro C."/>
        </authorList>
    </citation>
    <scope>NUCLEOTIDE SEQUENCE</scope>
</reference>
<dbReference type="EMBL" id="GBXM01052533">
    <property type="protein sequence ID" value="JAH56044.1"/>
    <property type="molecule type" value="Transcribed_RNA"/>
</dbReference>
<reference evidence="1" key="1">
    <citation type="submission" date="2014-11" db="EMBL/GenBank/DDBJ databases">
        <authorList>
            <person name="Amaro Gonzalez C."/>
        </authorList>
    </citation>
    <scope>NUCLEOTIDE SEQUENCE</scope>
</reference>